<protein>
    <submittedName>
        <fullName evidence="1">Uncharacterized protein</fullName>
    </submittedName>
</protein>
<proteinExistence type="predicted"/>
<dbReference type="Proteomes" id="UP000057820">
    <property type="component" value="Plasmid 2"/>
</dbReference>
<evidence type="ECO:0000313" key="2">
    <source>
        <dbReference type="Proteomes" id="UP000057820"/>
    </source>
</evidence>
<keyword evidence="1" id="KW-0614">Plasmid</keyword>
<dbReference type="AlphaFoldDB" id="A0A0H5NWM4"/>
<dbReference type="KEGG" id="nfr:ERS450000_03537"/>
<accession>A0A0H5NWM4</accession>
<sequence>MYKVVTMPDGTFRVMETFGSFRMLKKVFKTESAAQKRADAMSAAARSE</sequence>
<evidence type="ECO:0000313" key="1">
    <source>
        <dbReference type="EMBL" id="CRY79877.1"/>
    </source>
</evidence>
<organism evidence="1 2">
    <name type="scientific">Nocardia farcinica</name>
    <dbReference type="NCBI Taxonomy" id="37329"/>
    <lineage>
        <taxon>Bacteria</taxon>
        <taxon>Bacillati</taxon>
        <taxon>Actinomycetota</taxon>
        <taxon>Actinomycetes</taxon>
        <taxon>Mycobacteriales</taxon>
        <taxon>Nocardiaceae</taxon>
        <taxon>Nocardia</taxon>
    </lineage>
</organism>
<name>A0A0H5NWM4_NOCFR</name>
<geneLocation type="plasmid" evidence="1">
    <name>2</name>
</geneLocation>
<dbReference type="EMBL" id="LN868939">
    <property type="protein sequence ID" value="CRY79877.1"/>
    <property type="molecule type" value="Genomic_DNA"/>
</dbReference>
<reference evidence="2" key="1">
    <citation type="submission" date="2015-03" db="EMBL/GenBank/DDBJ databases">
        <authorList>
            <consortium name="Pathogen Informatics"/>
        </authorList>
    </citation>
    <scope>NUCLEOTIDE SEQUENCE [LARGE SCALE GENOMIC DNA]</scope>
    <source>
        <strain evidence="2">NCTC11134</strain>
        <plasmid evidence="2">2</plasmid>
    </source>
</reference>
<gene>
    <name evidence="1" type="ORF">ERS450000_03537</name>
</gene>